<dbReference type="GO" id="GO:0035556">
    <property type="term" value="P:intracellular signal transduction"/>
    <property type="evidence" value="ECO:0007669"/>
    <property type="project" value="InterPro"/>
</dbReference>
<dbReference type="OrthoDB" id="60033at2759"/>
<dbReference type="PANTHER" id="PTHR43081:SF1">
    <property type="entry name" value="ADENYLATE CYCLASE, TERMINAL-DIFFERENTIATION SPECIFIC"/>
    <property type="match status" value="1"/>
</dbReference>
<protein>
    <submittedName>
        <fullName evidence="3">Adenylate/guanylate cyclase with integral membrane sensor</fullName>
    </submittedName>
</protein>
<evidence type="ECO:0000313" key="3">
    <source>
        <dbReference type="EMBL" id="PRP74902.1"/>
    </source>
</evidence>
<reference evidence="3 4" key="1">
    <citation type="journal article" date="2018" name="Genome Biol. Evol.">
        <title>Multiple Roots of Fruiting Body Formation in Amoebozoa.</title>
        <authorList>
            <person name="Hillmann F."/>
            <person name="Forbes G."/>
            <person name="Novohradska S."/>
            <person name="Ferling I."/>
            <person name="Riege K."/>
            <person name="Groth M."/>
            <person name="Westermann M."/>
            <person name="Marz M."/>
            <person name="Spaller T."/>
            <person name="Winckler T."/>
            <person name="Schaap P."/>
            <person name="Glockner G."/>
        </authorList>
    </citation>
    <scope>NUCLEOTIDE SEQUENCE [LARGE SCALE GENOMIC DNA]</scope>
    <source>
        <strain evidence="3 4">Jena</strain>
    </source>
</reference>
<evidence type="ECO:0000256" key="1">
    <source>
        <dbReference type="SAM" id="Phobius"/>
    </source>
</evidence>
<feature type="domain" description="Guanylate cyclase" evidence="2">
    <location>
        <begin position="554"/>
        <end position="686"/>
    </location>
</feature>
<dbReference type="Proteomes" id="UP000241769">
    <property type="component" value="Unassembled WGS sequence"/>
</dbReference>
<keyword evidence="1" id="KW-0812">Transmembrane</keyword>
<dbReference type="AlphaFoldDB" id="A0A2P6MT74"/>
<sequence>MVTFSLYMREGLRVLKDKIEGKLASGASIPSILHQFIFPPQAQATSSSPYEKTVRTAHLSLQTNPMRPLIRSPVMAFEQLEEGDDFVIKVEMPDTPREKLRGWMSKVMSIRVIYVTVVLFFVLVSAAVTIPLSLTTQAKLTRELTKDIQRELSRQVINAANDTFTSVIRSVEEVTTFTNSAVNVSEPLAWGEQCTDRYRPFLQWSHARTVNLPYGLFYVMTFPNLNLCGAGSPPQGGGTFYIYTTVYPAPGTQVAVLPSNETFVNVTTPIANAYPVDVNRLGLSFKIAPCGQSSGWQFGSTIIGLRSYSGIYIRPTTVCIGGDVKYILFQAFEYSQLLLLLKQLVVNTKGYIMVVERATGAIVASTGTTAPFTPNADGSGNRNYATNCSETWAREAWNIASSDGEFLNEVNINGIDYFMSVSRFNTSDGIDWSVIQLAESEQFLGSIREYARLVTIVLSVVAALAVSISIISSALMMRSLVQVSDGLERVSRLNLNRNDMSTPMLWEVKNLYKSFTAMHAAISSFRKFVPSAVIYNILQSSVEVKPNLKNAKVTVMFQDIRDFTRLSETIDPVTLASIMGDYMQVMTKIIAEHGGTVDKFVGDCIMSVYNAPAPVQNHEEQACRAAIECSRALQFHNVQWRKTYGITLGHRIGIHTGTVLVGNIGSDVKLNWTVLGDNVNIASRLEGVNKYYDTEIIISEAVRSKVPNQLPYLSRKLATVRVSGRTQSTEIYELTTKTALEGGEYFEMYERALRLFEKLQFDDAFSLIERALLLEPQDVSGRKLRARIESAMDSNDPTSLLVEDLCK</sequence>
<dbReference type="PANTHER" id="PTHR43081">
    <property type="entry name" value="ADENYLATE CYCLASE, TERMINAL-DIFFERENTIATION SPECIFIC-RELATED"/>
    <property type="match status" value="1"/>
</dbReference>
<dbReference type="InterPro" id="IPR029787">
    <property type="entry name" value="Nucleotide_cyclase"/>
</dbReference>
<dbReference type="SMART" id="SM00044">
    <property type="entry name" value="CYCc"/>
    <property type="match status" value="1"/>
</dbReference>
<evidence type="ECO:0000259" key="2">
    <source>
        <dbReference type="PROSITE" id="PS50125"/>
    </source>
</evidence>
<keyword evidence="1" id="KW-1133">Transmembrane helix</keyword>
<accession>A0A2P6MT74</accession>
<organism evidence="3 4">
    <name type="scientific">Planoprotostelium fungivorum</name>
    <dbReference type="NCBI Taxonomy" id="1890364"/>
    <lineage>
        <taxon>Eukaryota</taxon>
        <taxon>Amoebozoa</taxon>
        <taxon>Evosea</taxon>
        <taxon>Variosea</taxon>
        <taxon>Cavosteliida</taxon>
        <taxon>Cavosteliaceae</taxon>
        <taxon>Planoprotostelium</taxon>
    </lineage>
</organism>
<dbReference type="InParanoid" id="A0A2P6MT74"/>
<dbReference type="GO" id="GO:0009190">
    <property type="term" value="P:cyclic nucleotide biosynthetic process"/>
    <property type="evidence" value="ECO:0007669"/>
    <property type="project" value="InterPro"/>
</dbReference>
<dbReference type="Gene3D" id="3.30.70.1230">
    <property type="entry name" value="Nucleotide cyclase"/>
    <property type="match status" value="1"/>
</dbReference>
<proteinExistence type="predicted"/>
<dbReference type="CDD" id="cd07302">
    <property type="entry name" value="CHD"/>
    <property type="match status" value="1"/>
</dbReference>
<dbReference type="Pfam" id="PF00211">
    <property type="entry name" value="Guanylate_cyc"/>
    <property type="match status" value="1"/>
</dbReference>
<dbReference type="PROSITE" id="PS50125">
    <property type="entry name" value="GUANYLATE_CYCLASE_2"/>
    <property type="match status" value="1"/>
</dbReference>
<gene>
    <name evidence="3" type="ORF">PROFUN_16020</name>
</gene>
<feature type="transmembrane region" description="Helical" evidence="1">
    <location>
        <begin position="450"/>
        <end position="471"/>
    </location>
</feature>
<dbReference type="EMBL" id="MDYQ01000432">
    <property type="protein sequence ID" value="PRP74902.1"/>
    <property type="molecule type" value="Genomic_DNA"/>
</dbReference>
<dbReference type="InterPro" id="IPR001054">
    <property type="entry name" value="A/G_cyclase"/>
</dbReference>
<dbReference type="STRING" id="1890364.A0A2P6MT74"/>
<dbReference type="SUPFAM" id="SSF55073">
    <property type="entry name" value="Nucleotide cyclase"/>
    <property type="match status" value="1"/>
</dbReference>
<evidence type="ECO:0000313" key="4">
    <source>
        <dbReference type="Proteomes" id="UP000241769"/>
    </source>
</evidence>
<comment type="caution">
    <text evidence="3">The sequence shown here is derived from an EMBL/GenBank/DDBJ whole genome shotgun (WGS) entry which is preliminary data.</text>
</comment>
<name>A0A2P6MT74_9EUKA</name>
<feature type="transmembrane region" description="Helical" evidence="1">
    <location>
        <begin position="112"/>
        <end position="134"/>
    </location>
</feature>
<keyword evidence="4" id="KW-1185">Reference proteome</keyword>
<dbReference type="InterPro" id="IPR050697">
    <property type="entry name" value="Adenylyl/Guanylyl_Cyclase_3/4"/>
</dbReference>
<keyword evidence="1" id="KW-0472">Membrane</keyword>